<name>C7RGQ5_ANAPD</name>
<keyword evidence="4" id="KW-1185">Reference proteome</keyword>
<evidence type="ECO:0000313" key="3">
    <source>
        <dbReference type="EMBL" id="ACV28666.1"/>
    </source>
</evidence>
<keyword evidence="1" id="KW-1133">Transmembrane helix</keyword>
<dbReference type="HOGENOM" id="CLU_1623732_0_0_9"/>
<keyword evidence="1" id="KW-0812">Transmembrane</keyword>
<reference evidence="3 4" key="1">
    <citation type="journal article" date="2009" name="Stand. Genomic Sci.">
        <title>Complete genome sequence of Anaerococcus prevotii type strain (PC1).</title>
        <authorList>
            <person name="Labutti K."/>
            <person name="Pukall R."/>
            <person name="Steenblock K."/>
            <person name="Glavina Del Rio T."/>
            <person name="Tice H."/>
            <person name="Copeland A."/>
            <person name="Cheng J.F."/>
            <person name="Lucas S."/>
            <person name="Chen F."/>
            <person name="Nolan M."/>
            <person name="Bruce D."/>
            <person name="Goodwin L."/>
            <person name="Pitluck S."/>
            <person name="Ivanova N."/>
            <person name="Mavromatis K."/>
            <person name="Ovchinnikova G."/>
            <person name="Pati A."/>
            <person name="Chen A."/>
            <person name="Palaniappan K."/>
            <person name="Land M."/>
            <person name="Hauser L."/>
            <person name="Chang Y.J."/>
            <person name="Jeffries C.D."/>
            <person name="Chain P."/>
            <person name="Saunders E."/>
            <person name="Brettin T."/>
            <person name="Detter J.C."/>
            <person name="Han C."/>
            <person name="Goker M."/>
            <person name="Bristow J."/>
            <person name="Eisen J.A."/>
            <person name="Markowitz V."/>
            <person name="Hugenholtz P."/>
            <person name="Kyrpides N.C."/>
            <person name="Klenk H.P."/>
            <person name="Lapidus A."/>
        </authorList>
    </citation>
    <scope>NUCLEOTIDE SEQUENCE [LARGE SCALE GENOMIC DNA]</scope>
    <source>
        <strain evidence="4">ATCC 9321 / DSM 20548 / JCM 6508 / NCTC 11806 / PC1</strain>
    </source>
</reference>
<gene>
    <name evidence="3" type="ordered locus">Apre_0624</name>
</gene>
<dbReference type="Proteomes" id="UP000002294">
    <property type="component" value="Chromosome"/>
</dbReference>
<feature type="transmembrane region" description="Helical" evidence="1">
    <location>
        <begin position="45"/>
        <end position="67"/>
    </location>
</feature>
<dbReference type="eggNOG" id="ENOG50337YV">
    <property type="taxonomic scope" value="Bacteria"/>
</dbReference>
<accession>C7RGQ5</accession>
<keyword evidence="1" id="KW-0472">Membrane</keyword>
<proteinExistence type="predicted"/>
<feature type="transmembrane region" description="Helical" evidence="1">
    <location>
        <begin position="73"/>
        <end position="91"/>
    </location>
</feature>
<dbReference type="KEGG" id="apr:Apre_0624"/>
<dbReference type="STRING" id="525919.Apre_0624"/>
<feature type="domain" description="DUF5673" evidence="2">
    <location>
        <begin position="95"/>
        <end position="160"/>
    </location>
</feature>
<evidence type="ECO:0000256" key="1">
    <source>
        <dbReference type="SAM" id="Phobius"/>
    </source>
</evidence>
<evidence type="ECO:0000313" key="4">
    <source>
        <dbReference type="Proteomes" id="UP000002294"/>
    </source>
</evidence>
<sequence>MRNLDSMIILMYGAIVVFFLYRIYKQVKDKKKLEGEISTFKRPSSSFEMILFSVLVVTGAVNLYAGYQQGNKQSMLTALVMIALAIVFMISTRAKLSLAENGILANSNFRTYKEIKKWGFDTDNADLIMVVKDSKGESRESTKVRKEDIEEINRLIRKYKLGK</sequence>
<dbReference type="OrthoDB" id="1711113at2"/>
<dbReference type="Pfam" id="PF18923">
    <property type="entry name" value="DUF5673"/>
    <property type="match status" value="1"/>
</dbReference>
<feature type="transmembrane region" description="Helical" evidence="1">
    <location>
        <begin position="6"/>
        <end position="24"/>
    </location>
</feature>
<dbReference type="InterPro" id="IPR043730">
    <property type="entry name" value="DUF5673"/>
</dbReference>
<dbReference type="AlphaFoldDB" id="C7RGQ5"/>
<evidence type="ECO:0000259" key="2">
    <source>
        <dbReference type="Pfam" id="PF18923"/>
    </source>
</evidence>
<protein>
    <recommendedName>
        <fullName evidence="2">DUF5673 domain-containing protein</fullName>
    </recommendedName>
</protein>
<organism evidence="3 4">
    <name type="scientific">Anaerococcus prevotii (strain ATCC 9321 / DSM 20548 / JCM 6508 / NCTC 11806 / PC1)</name>
    <name type="common">Peptostreptococcus prevotii</name>
    <name type="synonym">Peptococcus prevotii</name>
    <dbReference type="NCBI Taxonomy" id="525919"/>
    <lineage>
        <taxon>Bacteria</taxon>
        <taxon>Bacillati</taxon>
        <taxon>Bacillota</taxon>
        <taxon>Tissierellia</taxon>
        <taxon>Tissierellales</taxon>
        <taxon>Peptoniphilaceae</taxon>
        <taxon>Anaerococcus</taxon>
    </lineage>
</organism>
<dbReference type="EMBL" id="CP001708">
    <property type="protein sequence ID" value="ACV28666.1"/>
    <property type="molecule type" value="Genomic_DNA"/>
</dbReference>
<dbReference type="RefSeq" id="WP_015777576.1">
    <property type="nucleotide sequence ID" value="NC_013171.1"/>
</dbReference>